<organism evidence="3 4">
    <name type="scientific">Hohenbuehelia grisea</name>
    <dbReference type="NCBI Taxonomy" id="104357"/>
    <lineage>
        <taxon>Eukaryota</taxon>
        <taxon>Fungi</taxon>
        <taxon>Dikarya</taxon>
        <taxon>Basidiomycota</taxon>
        <taxon>Agaricomycotina</taxon>
        <taxon>Agaricomycetes</taxon>
        <taxon>Agaricomycetidae</taxon>
        <taxon>Agaricales</taxon>
        <taxon>Pleurotineae</taxon>
        <taxon>Pleurotaceae</taxon>
        <taxon>Hohenbuehelia</taxon>
    </lineage>
</organism>
<dbReference type="Proteomes" id="UP001556367">
    <property type="component" value="Unassembled WGS sequence"/>
</dbReference>
<evidence type="ECO:0000256" key="2">
    <source>
        <dbReference type="SAM" id="SignalP"/>
    </source>
</evidence>
<evidence type="ECO:0000313" key="3">
    <source>
        <dbReference type="EMBL" id="KAL0948559.1"/>
    </source>
</evidence>
<evidence type="ECO:0000256" key="1">
    <source>
        <dbReference type="SAM" id="MobiDB-lite"/>
    </source>
</evidence>
<accession>A0ABR3IYX3</accession>
<feature type="chain" id="PRO_5046499205" description="Extracellular membrane protein CFEM domain-containing protein" evidence="2">
    <location>
        <begin position="21"/>
        <end position="250"/>
    </location>
</feature>
<name>A0ABR3IYX3_9AGAR</name>
<feature type="compositionally biased region" description="Low complexity" evidence="1">
    <location>
        <begin position="192"/>
        <end position="223"/>
    </location>
</feature>
<keyword evidence="2" id="KW-0732">Signal</keyword>
<reference evidence="4" key="1">
    <citation type="submission" date="2024-06" db="EMBL/GenBank/DDBJ databases">
        <title>Multi-omics analyses provide insights into the biosynthesis of the anticancer antibiotic pleurotin in Hohenbuehelia grisea.</title>
        <authorList>
            <person name="Weaver J.A."/>
            <person name="Alberti F."/>
        </authorList>
    </citation>
    <scope>NUCLEOTIDE SEQUENCE [LARGE SCALE GENOMIC DNA]</scope>
    <source>
        <strain evidence="4">T-177</strain>
    </source>
</reference>
<dbReference type="EMBL" id="JASNQZ010000014">
    <property type="protein sequence ID" value="KAL0948559.1"/>
    <property type="molecule type" value="Genomic_DNA"/>
</dbReference>
<feature type="signal peptide" evidence="2">
    <location>
        <begin position="1"/>
        <end position="20"/>
    </location>
</feature>
<evidence type="ECO:0000313" key="4">
    <source>
        <dbReference type="Proteomes" id="UP001556367"/>
    </source>
</evidence>
<protein>
    <recommendedName>
        <fullName evidence="5">Extracellular membrane protein CFEM domain-containing protein</fullName>
    </recommendedName>
</protein>
<comment type="caution">
    <text evidence="3">The sequence shown here is derived from an EMBL/GenBank/DDBJ whole genome shotgun (WGS) entry which is preliminary data.</text>
</comment>
<keyword evidence="4" id="KW-1185">Reference proteome</keyword>
<feature type="region of interest" description="Disordered" evidence="1">
    <location>
        <begin position="192"/>
        <end position="225"/>
    </location>
</feature>
<gene>
    <name evidence="3" type="ORF">HGRIS_011119</name>
</gene>
<proteinExistence type="predicted"/>
<sequence>MKSSTSLVLSAFVVALGAHAHSSSGNFQPIFRRQDIGQSTSGFDPTSPNAPPKCKKPCTTIFAAGKTCKDAQCLCTAKNAKALGKCINCVVAEGKGSPFEGSFTQQMFYGVCERASVSNLPTPTISLPPNFSLPPGVSTGSDGGFTISTAATADVSFSGSATFSETVSGGVAATPVPTSTATSTVVASSSSITSSSESHSSSHSTTSTSPAATAARATASSSSRNAAYPTAGANDLMPMAVLGVVALAVL</sequence>
<evidence type="ECO:0008006" key="5">
    <source>
        <dbReference type="Google" id="ProtNLM"/>
    </source>
</evidence>